<dbReference type="GO" id="GO:0009311">
    <property type="term" value="P:oligosaccharide metabolic process"/>
    <property type="evidence" value="ECO:0007669"/>
    <property type="project" value="TreeGrafter"/>
</dbReference>
<sequence length="617" mass="70653">MVTPSRPMSFFMLTILFTLSVILYYNFVTFDISTLTSYSLKAVQNRIQLRQTVLDTHIQANTTRVPKVKTEFQPTENKTLDVNVKNNLTRAPDVTKNLPPTRKKKLDKDMKKNLTRLDKSLQKLKPFENFAYFSDYKNRKKKCKKRKGCPTPKTPVHHYHACAIVGNGGILLNSSCGNEIDSHDYVIRMNMAAIKDYEQDVGRKSNLSFINWTGVKQLGTELTSKDTRTREGVLQHLTLLNNSVFSYVKLRTGAVIRSLESLETLLKENKLNITVTYSRSNVPLVFTKPLRETFLPKLKSPTSGLIAYILASRFCDVITLYGFYPFATDMRNRTLVLKVESRPQSRKLASKSNEKANRIRLLTFKYFRTFENFAYFSEFAQNRLKCQRGKRCMTATPVRHYHTCALVGNGGILLDSNCGNEIDSHDYVIRINMAPIKGYEKDVGRKSNMTFVNLQKTLQLPKDLASRKKRKGILQNLALLNGSVISYVKPTTASVTRALESLSSVLKKNKLDVTITYSLRNVPVVMTRMLRSTLISDMKSPTSGLIAYILGTTFCDVITLYGFYPFATDMRNRTLFYHYYDHIPVNHRNRHNFNIEYDFLKSENQTASVRLVSDICT</sequence>
<evidence type="ECO:0000256" key="5">
    <source>
        <dbReference type="ARBA" id="ARBA00022692"/>
    </source>
</evidence>
<name>A0A8J9ZB17_BRALA</name>
<dbReference type="PANTHER" id="PTHR11987">
    <property type="entry name" value="ALPHA-2,8-SIALYLTRANSFERASE"/>
    <property type="match status" value="1"/>
</dbReference>
<keyword evidence="5 11" id="KW-0812">Transmembrane</keyword>
<dbReference type="InterPro" id="IPR001675">
    <property type="entry name" value="Glyco_trans_29"/>
</dbReference>
<dbReference type="PANTHER" id="PTHR11987:SF53">
    <property type="entry name" value="ALPHA-2,8-SIALYLTRANSFERASE 8F-LIKE"/>
    <property type="match status" value="1"/>
</dbReference>
<keyword evidence="4" id="KW-0808">Transferase</keyword>
<dbReference type="Proteomes" id="UP000838412">
    <property type="component" value="Chromosome 18"/>
</dbReference>
<keyword evidence="9 11" id="KW-0472">Membrane</keyword>
<evidence type="ECO:0000256" key="2">
    <source>
        <dbReference type="ARBA" id="ARBA00006003"/>
    </source>
</evidence>
<evidence type="ECO:0000256" key="1">
    <source>
        <dbReference type="ARBA" id="ARBA00004323"/>
    </source>
</evidence>
<feature type="transmembrane region" description="Helical" evidence="11">
    <location>
        <begin position="545"/>
        <end position="564"/>
    </location>
</feature>
<feature type="transmembrane region" description="Helical" evidence="11">
    <location>
        <begin position="7"/>
        <end position="27"/>
    </location>
</feature>
<evidence type="ECO:0000256" key="8">
    <source>
        <dbReference type="ARBA" id="ARBA00023034"/>
    </source>
</evidence>
<dbReference type="Pfam" id="PF00777">
    <property type="entry name" value="Glyco_transf_29"/>
    <property type="match status" value="2"/>
</dbReference>
<dbReference type="InterPro" id="IPR050943">
    <property type="entry name" value="Glycosyltr_29_Sialyltrsf"/>
</dbReference>
<dbReference type="GO" id="GO:0003828">
    <property type="term" value="F:alpha-N-acetylneuraminate alpha-2,8-sialyltransferase activity"/>
    <property type="evidence" value="ECO:0007669"/>
    <property type="project" value="TreeGrafter"/>
</dbReference>
<keyword evidence="8" id="KW-0333">Golgi apparatus</keyword>
<dbReference type="GO" id="GO:0006491">
    <property type="term" value="P:N-glycan processing"/>
    <property type="evidence" value="ECO:0007669"/>
    <property type="project" value="TreeGrafter"/>
</dbReference>
<evidence type="ECO:0000256" key="7">
    <source>
        <dbReference type="ARBA" id="ARBA00022989"/>
    </source>
</evidence>
<comment type="similarity">
    <text evidence="2">Belongs to the glycosyltransferase 29 family.</text>
</comment>
<evidence type="ECO:0000313" key="12">
    <source>
        <dbReference type="EMBL" id="CAH1250169.1"/>
    </source>
</evidence>
<keyword evidence="13" id="KW-1185">Reference proteome</keyword>
<dbReference type="GO" id="GO:0000139">
    <property type="term" value="C:Golgi membrane"/>
    <property type="evidence" value="ECO:0007669"/>
    <property type="project" value="UniProtKB-SubCell"/>
</dbReference>
<keyword evidence="3" id="KW-0328">Glycosyltransferase</keyword>
<protein>
    <submittedName>
        <fullName evidence="12">ST8SIA2 protein</fullName>
    </submittedName>
</protein>
<dbReference type="Gene3D" id="3.90.1480.20">
    <property type="entry name" value="Glycosyl transferase family 29"/>
    <property type="match status" value="2"/>
</dbReference>
<dbReference type="InterPro" id="IPR038578">
    <property type="entry name" value="GT29-like_sf"/>
</dbReference>
<accession>A0A8J9ZB17</accession>
<proteinExistence type="inferred from homology"/>
<evidence type="ECO:0000256" key="10">
    <source>
        <dbReference type="ARBA" id="ARBA00023180"/>
    </source>
</evidence>
<evidence type="ECO:0000256" key="6">
    <source>
        <dbReference type="ARBA" id="ARBA00022968"/>
    </source>
</evidence>
<evidence type="ECO:0000256" key="4">
    <source>
        <dbReference type="ARBA" id="ARBA00022679"/>
    </source>
</evidence>
<keyword evidence="7 11" id="KW-1133">Transmembrane helix</keyword>
<dbReference type="CDD" id="cd23963">
    <property type="entry name" value="GT29_ST8SIA"/>
    <property type="match status" value="1"/>
</dbReference>
<gene>
    <name evidence="12" type="primary">ST8SIA2</name>
    <name evidence="12" type="ORF">BLAG_LOCUS11016</name>
</gene>
<evidence type="ECO:0000256" key="3">
    <source>
        <dbReference type="ARBA" id="ARBA00022676"/>
    </source>
</evidence>
<dbReference type="EMBL" id="OV696703">
    <property type="protein sequence ID" value="CAH1250169.1"/>
    <property type="molecule type" value="Genomic_DNA"/>
</dbReference>
<evidence type="ECO:0000313" key="13">
    <source>
        <dbReference type="Proteomes" id="UP000838412"/>
    </source>
</evidence>
<keyword evidence="10" id="KW-0325">Glycoprotein</keyword>
<evidence type="ECO:0000256" key="11">
    <source>
        <dbReference type="SAM" id="Phobius"/>
    </source>
</evidence>
<keyword evidence="6" id="KW-0735">Signal-anchor</keyword>
<dbReference type="AlphaFoldDB" id="A0A8J9ZB17"/>
<reference evidence="12" key="1">
    <citation type="submission" date="2022-01" db="EMBL/GenBank/DDBJ databases">
        <authorList>
            <person name="Braso-Vives M."/>
        </authorList>
    </citation>
    <scope>NUCLEOTIDE SEQUENCE</scope>
</reference>
<comment type="subcellular location">
    <subcellularLocation>
        <location evidence="1">Golgi apparatus membrane</location>
        <topology evidence="1">Single-pass type II membrane protein</topology>
    </subcellularLocation>
</comment>
<dbReference type="OrthoDB" id="10264956at2759"/>
<evidence type="ECO:0000256" key="9">
    <source>
        <dbReference type="ARBA" id="ARBA00023136"/>
    </source>
</evidence>
<organism evidence="12 13">
    <name type="scientific">Branchiostoma lanceolatum</name>
    <name type="common">Common lancelet</name>
    <name type="synonym">Amphioxus lanceolatum</name>
    <dbReference type="NCBI Taxonomy" id="7740"/>
    <lineage>
        <taxon>Eukaryota</taxon>
        <taxon>Metazoa</taxon>
        <taxon>Chordata</taxon>
        <taxon>Cephalochordata</taxon>
        <taxon>Leptocardii</taxon>
        <taxon>Amphioxiformes</taxon>
        <taxon>Branchiostomatidae</taxon>
        <taxon>Branchiostoma</taxon>
    </lineage>
</organism>